<dbReference type="PANTHER" id="PTHR43298:SF2">
    <property type="entry name" value="FMN_FAD EXPORTER YEEO-RELATED"/>
    <property type="match status" value="1"/>
</dbReference>
<comment type="function">
    <text evidence="1">Multidrug efflux pump.</text>
</comment>
<keyword evidence="11 13" id="KW-0472">Membrane</keyword>
<evidence type="ECO:0000256" key="12">
    <source>
        <dbReference type="ARBA" id="ARBA00031636"/>
    </source>
</evidence>
<feature type="transmembrane region" description="Helical" evidence="13">
    <location>
        <begin position="76"/>
        <end position="99"/>
    </location>
</feature>
<evidence type="ECO:0000256" key="3">
    <source>
        <dbReference type="ARBA" id="ARBA00010199"/>
    </source>
</evidence>
<reference evidence="15" key="1">
    <citation type="submission" date="2016-10" db="EMBL/GenBank/DDBJ databases">
        <title>The complete genome sequence of the rumen bacterium Butyrivibrio hungatei MB2003.</title>
        <authorList>
            <person name="Palevich N."/>
            <person name="Kelly W.J."/>
            <person name="Leahy S.C."/>
            <person name="Altermann E."/>
            <person name="Rakonjac J."/>
            <person name="Attwood G.T."/>
        </authorList>
    </citation>
    <scope>NUCLEOTIDE SEQUENCE [LARGE SCALE GENOMIC DNA]</scope>
    <source>
        <strain evidence="15">MB2003</strain>
    </source>
</reference>
<evidence type="ECO:0000256" key="11">
    <source>
        <dbReference type="ARBA" id="ARBA00023136"/>
    </source>
</evidence>
<feature type="transmembrane region" description="Helical" evidence="13">
    <location>
        <begin position="349"/>
        <end position="369"/>
    </location>
</feature>
<dbReference type="GO" id="GO:0006811">
    <property type="term" value="P:monoatomic ion transport"/>
    <property type="evidence" value="ECO:0007669"/>
    <property type="project" value="UniProtKB-KW"/>
</dbReference>
<keyword evidence="8 13" id="KW-0812">Transmembrane</keyword>
<name>A0A1D9P321_9FIRM</name>
<sequence length="480" mass="52642">MISTFETSNREEAIRYKFTLKECLIGDADFYRRAATIVLPMIIQNTLSNIVGLLDNVMVGQVGTLPMSAVAIVNQILFIFYLCIWGSLAGAGIFSTQFFGKGDMDGVRYSIRFKLMTATTICTGAVIFLFLAKENLISLYISKETLDADRIATLGYGMSYLDIMLIGLIPFSLTQVYSSAMRESGKTTLPMAAGMIAMVVNFIFNGLLIFGLFGLPKMGVLGAAIATVISRFTELMIVMVGAHKKDSKYPFFKGVFTTLYVPWSLAKTIMFKSLPLLCNEFLWSLAQATLLQQYSVRGIAVIAAMNISGTVSQIFNEVFLSIGNSSGIIVGQELGADKLVSARRTAWRMAALSCASTLVMGSLLAMFAPIIPQIYNTEPEIRHLATKCIWIVALCMPINSFANVSYFIMRSGGKTAVTFVFDSCFAWAVSVPAAFFLARYTALPVVTVFMLVSLSEILKCIIGFLFIRSGVWVRNIVKTA</sequence>
<evidence type="ECO:0000256" key="4">
    <source>
        <dbReference type="ARBA" id="ARBA00020268"/>
    </source>
</evidence>
<dbReference type="GO" id="GO:0042910">
    <property type="term" value="F:xenobiotic transmembrane transporter activity"/>
    <property type="evidence" value="ECO:0007669"/>
    <property type="project" value="InterPro"/>
</dbReference>
<feature type="transmembrane region" description="Helical" evidence="13">
    <location>
        <begin position="151"/>
        <end position="171"/>
    </location>
</feature>
<feature type="transmembrane region" description="Helical" evidence="13">
    <location>
        <begin position="416"/>
        <end position="437"/>
    </location>
</feature>
<dbReference type="InterPro" id="IPR048279">
    <property type="entry name" value="MdtK-like"/>
</dbReference>
<keyword evidence="6" id="KW-0050">Antiport</keyword>
<dbReference type="PIRSF" id="PIRSF006603">
    <property type="entry name" value="DinF"/>
    <property type="match status" value="1"/>
</dbReference>
<keyword evidence="5" id="KW-0813">Transport</keyword>
<feature type="transmembrane region" description="Helical" evidence="13">
    <location>
        <begin position="219"/>
        <end position="242"/>
    </location>
</feature>
<feature type="transmembrane region" description="Helical" evidence="13">
    <location>
        <begin position="192"/>
        <end position="213"/>
    </location>
</feature>
<keyword evidence="7" id="KW-1003">Cell membrane</keyword>
<comment type="subcellular location">
    <subcellularLocation>
        <location evidence="2">Cell membrane</location>
        <topology evidence="2">Multi-pass membrane protein</topology>
    </subcellularLocation>
</comment>
<evidence type="ECO:0000256" key="6">
    <source>
        <dbReference type="ARBA" id="ARBA00022449"/>
    </source>
</evidence>
<evidence type="ECO:0000256" key="5">
    <source>
        <dbReference type="ARBA" id="ARBA00022448"/>
    </source>
</evidence>
<keyword evidence="10" id="KW-0406">Ion transport</keyword>
<protein>
    <recommendedName>
        <fullName evidence="4">Probable multidrug resistance protein NorM</fullName>
    </recommendedName>
    <alternativeName>
        <fullName evidence="12">Multidrug-efflux transporter</fullName>
    </alternativeName>
</protein>
<dbReference type="GO" id="GO:0005886">
    <property type="term" value="C:plasma membrane"/>
    <property type="evidence" value="ECO:0007669"/>
    <property type="project" value="UniProtKB-SubCell"/>
</dbReference>
<evidence type="ECO:0000313" key="15">
    <source>
        <dbReference type="Proteomes" id="UP000179284"/>
    </source>
</evidence>
<evidence type="ECO:0000256" key="9">
    <source>
        <dbReference type="ARBA" id="ARBA00022989"/>
    </source>
</evidence>
<organism evidence="14 15">
    <name type="scientific">Butyrivibrio hungatei</name>
    <dbReference type="NCBI Taxonomy" id="185008"/>
    <lineage>
        <taxon>Bacteria</taxon>
        <taxon>Bacillati</taxon>
        <taxon>Bacillota</taxon>
        <taxon>Clostridia</taxon>
        <taxon>Lachnospirales</taxon>
        <taxon>Lachnospiraceae</taxon>
        <taxon>Butyrivibrio</taxon>
    </lineage>
</organism>
<keyword evidence="9 13" id="KW-1133">Transmembrane helix</keyword>
<feature type="transmembrane region" description="Helical" evidence="13">
    <location>
        <begin position="443"/>
        <end position="467"/>
    </location>
</feature>
<comment type="similarity">
    <text evidence="3">Belongs to the multi antimicrobial extrusion (MATE) (TC 2.A.66.1) family.</text>
</comment>
<feature type="transmembrane region" description="Helical" evidence="13">
    <location>
        <begin position="389"/>
        <end position="409"/>
    </location>
</feature>
<dbReference type="Proteomes" id="UP000179284">
    <property type="component" value="Chromosome I"/>
</dbReference>
<gene>
    <name evidence="14" type="ORF">bhn_I1973</name>
</gene>
<evidence type="ECO:0000256" key="2">
    <source>
        <dbReference type="ARBA" id="ARBA00004651"/>
    </source>
</evidence>
<evidence type="ECO:0000313" key="14">
    <source>
        <dbReference type="EMBL" id="AOZ97006.1"/>
    </source>
</evidence>
<dbReference type="OrthoDB" id="9780160at2"/>
<dbReference type="PANTHER" id="PTHR43298">
    <property type="entry name" value="MULTIDRUG RESISTANCE PROTEIN NORM-RELATED"/>
    <property type="match status" value="1"/>
</dbReference>
<dbReference type="Pfam" id="PF01554">
    <property type="entry name" value="MatE"/>
    <property type="match status" value="2"/>
</dbReference>
<evidence type="ECO:0000256" key="10">
    <source>
        <dbReference type="ARBA" id="ARBA00023065"/>
    </source>
</evidence>
<proteinExistence type="inferred from homology"/>
<accession>A0A1D9P321</accession>
<evidence type="ECO:0000256" key="13">
    <source>
        <dbReference type="SAM" id="Phobius"/>
    </source>
</evidence>
<dbReference type="EMBL" id="CP017831">
    <property type="protein sequence ID" value="AOZ97006.1"/>
    <property type="molecule type" value="Genomic_DNA"/>
</dbReference>
<dbReference type="RefSeq" id="WP_071176653.1">
    <property type="nucleotide sequence ID" value="NZ_CP017831.1"/>
</dbReference>
<evidence type="ECO:0000256" key="8">
    <source>
        <dbReference type="ARBA" id="ARBA00022692"/>
    </source>
</evidence>
<feature type="transmembrane region" description="Helical" evidence="13">
    <location>
        <begin position="111"/>
        <end position="131"/>
    </location>
</feature>
<dbReference type="InterPro" id="IPR002528">
    <property type="entry name" value="MATE_fam"/>
</dbReference>
<evidence type="ECO:0000256" key="1">
    <source>
        <dbReference type="ARBA" id="ARBA00003408"/>
    </source>
</evidence>
<evidence type="ECO:0000256" key="7">
    <source>
        <dbReference type="ARBA" id="ARBA00022475"/>
    </source>
</evidence>
<dbReference type="AlphaFoldDB" id="A0A1D9P321"/>
<dbReference type="InterPro" id="IPR050222">
    <property type="entry name" value="MATE_MdtK"/>
</dbReference>
<dbReference type="NCBIfam" id="TIGR00797">
    <property type="entry name" value="matE"/>
    <property type="match status" value="1"/>
</dbReference>
<keyword evidence="15" id="KW-1185">Reference proteome</keyword>
<dbReference type="KEGG" id="bhu:bhn_I1973"/>
<dbReference type="GO" id="GO:0015297">
    <property type="term" value="F:antiporter activity"/>
    <property type="evidence" value="ECO:0007669"/>
    <property type="project" value="UniProtKB-KW"/>
</dbReference>